<comment type="similarity">
    <text evidence="2 7">Belongs to the DedA family.</text>
</comment>
<proteinExistence type="inferred from homology"/>
<evidence type="ECO:0000256" key="5">
    <source>
        <dbReference type="ARBA" id="ARBA00022989"/>
    </source>
</evidence>
<dbReference type="GO" id="GO:0005886">
    <property type="term" value="C:plasma membrane"/>
    <property type="evidence" value="ECO:0007669"/>
    <property type="project" value="UniProtKB-SubCell"/>
</dbReference>
<evidence type="ECO:0000256" key="7">
    <source>
        <dbReference type="RuleBase" id="RU367016"/>
    </source>
</evidence>
<feature type="transmembrane region" description="Helical" evidence="7">
    <location>
        <begin position="69"/>
        <end position="89"/>
    </location>
</feature>
<evidence type="ECO:0000256" key="6">
    <source>
        <dbReference type="ARBA" id="ARBA00023136"/>
    </source>
</evidence>
<evidence type="ECO:0000259" key="8">
    <source>
        <dbReference type="Pfam" id="PF09335"/>
    </source>
</evidence>
<name>A0A1H2HWC6_9PSED</name>
<organism evidence="9 10">
    <name type="scientific">Pseudomonas pohangensis</name>
    <dbReference type="NCBI Taxonomy" id="364197"/>
    <lineage>
        <taxon>Bacteria</taxon>
        <taxon>Pseudomonadati</taxon>
        <taxon>Pseudomonadota</taxon>
        <taxon>Gammaproteobacteria</taxon>
        <taxon>Pseudomonadales</taxon>
        <taxon>Pseudomonadaceae</taxon>
        <taxon>Pseudomonas</taxon>
    </lineage>
</organism>
<protein>
    <submittedName>
        <fullName evidence="9">Membrane-associated protein</fullName>
    </submittedName>
</protein>
<reference evidence="10" key="1">
    <citation type="submission" date="2016-10" db="EMBL/GenBank/DDBJ databases">
        <authorList>
            <person name="Varghese N."/>
            <person name="Submissions S."/>
        </authorList>
    </citation>
    <scope>NUCLEOTIDE SEQUENCE [LARGE SCALE GENOMIC DNA]</scope>
    <source>
        <strain evidence="10">DSM 17875</strain>
    </source>
</reference>
<dbReference type="InterPro" id="IPR032818">
    <property type="entry name" value="DedA-like"/>
</dbReference>
<feature type="transmembrane region" description="Helical" evidence="7">
    <location>
        <begin position="153"/>
        <end position="173"/>
    </location>
</feature>
<feature type="domain" description="VTT" evidence="8">
    <location>
        <begin position="48"/>
        <end position="173"/>
    </location>
</feature>
<feature type="transmembrane region" description="Helical" evidence="7">
    <location>
        <begin position="185"/>
        <end position="202"/>
    </location>
</feature>
<keyword evidence="3 7" id="KW-1003">Cell membrane</keyword>
<evidence type="ECO:0000256" key="1">
    <source>
        <dbReference type="ARBA" id="ARBA00004651"/>
    </source>
</evidence>
<evidence type="ECO:0000256" key="3">
    <source>
        <dbReference type="ARBA" id="ARBA00022475"/>
    </source>
</evidence>
<accession>A0A1H2HWC6</accession>
<feature type="transmembrane region" description="Helical" evidence="7">
    <location>
        <begin position="26"/>
        <end position="48"/>
    </location>
</feature>
<dbReference type="Pfam" id="PF09335">
    <property type="entry name" value="VTT_dom"/>
    <property type="match status" value="1"/>
</dbReference>
<keyword evidence="10" id="KW-1185">Reference proteome</keyword>
<dbReference type="RefSeq" id="WP_090197910.1">
    <property type="nucleotide sequence ID" value="NZ_LT629785.1"/>
</dbReference>
<evidence type="ECO:0000256" key="2">
    <source>
        <dbReference type="ARBA" id="ARBA00010792"/>
    </source>
</evidence>
<dbReference type="EMBL" id="LT629785">
    <property type="protein sequence ID" value="SDU36191.1"/>
    <property type="molecule type" value="Genomic_DNA"/>
</dbReference>
<gene>
    <name evidence="9" type="ORF">SAMN05216296_3317</name>
</gene>
<keyword evidence="5 7" id="KW-1133">Transmembrane helix</keyword>
<sequence>MDFSGFFDLFLHLDQHLQTLTQQYGVWIYVLLSLVIFCETGLVVMVWLPGDSLLFIAGAVFAANGMDPWLLGVCLFFAAGLGDSTNYWIGRRYGLGLFERGNPKIFRRDFLLRTEIFYARHGAKTVTLARFFAILRSFAPFVAGIGRMPYPRFVAFSLLGSLLWISSLLSLGYMFGNAPFLRDNLTLLVLGFLALCAIPVLIRHLRNQRR</sequence>
<evidence type="ECO:0000313" key="10">
    <source>
        <dbReference type="Proteomes" id="UP000243232"/>
    </source>
</evidence>
<evidence type="ECO:0000256" key="4">
    <source>
        <dbReference type="ARBA" id="ARBA00022692"/>
    </source>
</evidence>
<dbReference type="AlphaFoldDB" id="A0A1H2HWC6"/>
<dbReference type="InterPro" id="IPR032816">
    <property type="entry name" value="VTT_dom"/>
</dbReference>
<dbReference type="STRING" id="364197.SAMN05216296_3317"/>
<evidence type="ECO:0000313" key="9">
    <source>
        <dbReference type="EMBL" id="SDU36191.1"/>
    </source>
</evidence>
<dbReference type="Proteomes" id="UP000243232">
    <property type="component" value="Chromosome I"/>
</dbReference>
<dbReference type="PANTHER" id="PTHR30353">
    <property type="entry name" value="INNER MEMBRANE PROTEIN DEDA-RELATED"/>
    <property type="match status" value="1"/>
</dbReference>
<keyword evidence="4 7" id="KW-0812">Transmembrane</keyword>
<comment type="subcellular location">
    <subcellularLocation>
        <location evidence="1 7">Cell membrane</location>
        <topology evidence="1 7">Multi-pass membrane protein</topology>
    </subcellularLocation>
</comment>
<dbReference type="OrthoDB" id="9813426at2"/>
<dbReference type="PANTHER" id="PTHR30353:SF0">
    <property type="entry name" value="TRANSMEMBRANE PROTEIN"/>
    <property type="match status" value="1"/>
</dbReference>
<keyword evidence="6 7" id="KW-0472">Membrane</keyword>